<keyword evidence="1" id="KW-0472">Membrane</keyword>
<accession>A0A226DCM0</accession>
<gene>
    <name evidence="2" type="ORF">Fcan01_22296</name>
</gene>
<comment type="caution">
    <text evidence="2">The sequence shown here is derived from an EMBL/GenBank/DDBJ whole genome shotgun (WGS) entry which is preliminary data.</text>
</comment>
<dbReference type="EMBL" id="LNIX01000024">
    <property type="protein sequence ID" value="OXA42880.1"/>
    <property type="molecule type" value="Genomic_DNA"/>
</dbReference>
<feature type="transmembrane region" description="Helical" evidence="1">
    <location>
        <begin position="136"/>
        <end position="157"/>
    </location>
</feature>
<evidence type="ECO:0000313" key="2">
    <source>
        <dbReference type="EMBL" id="OXA42880.1"/>
    </source>
</evidence>
<protein>
    <submittedName>
        <fullName evidence="2">Uncharacterized protein</fullName>
    </submittedName>
</protein>
<organism evidence="2 3">
    <name type="scientific">Folsomia candida</name>
    <name type="common">Springtail</name>
    <dbReference type="NCBI Taxonomy" id="158441"/>
    <lineage>
        <taxon>Eukaryota</taxon>
        <taxon>Metazoa</taxon>
        <taxon>Ecdysozoa</taxon>
        <taxon>Arthropoda</taxon>
        <taxon>Hexapoda</taxon>
        <taxon>Collembola</taxon>
        <taxon>Entomobryomorpha</taxon>
        <taxon>Isotomoidea</taxon>
        <taxon>Isotomidae</taxon>
        <taxon>Proisotominae</taxon>
        <taxon>Folsomia</taxon>
    </lineage>
</organism>
<proteinExistence type="predicted"/>
<reference evidence="2 3" key="1">
    <citation type="submission" date="2015-12" db="EMBL/GenBank/DDBJ databases">
        <title>The genome of Folsomia candida.</title>
        <authorList>
            <person name="Faddeeva A."/>
            <person name="Derks M.F."/>
            <person name="Anvar Y."/>
            <person name="Smit S."/>
            <person name="Van Straalen N."/>
            <person name="Roelofs D."/>
        </authorList>
    </citation>
    <scope>NUCLEOTIDE SEQUENCE [LARGE SCALE GENOMIC DNA]</scope>
    <source>
        <strain evidence="2 3">VU population</strain>
        <tissue evidence="2">Whole body</tissue>
    </source>
</reference>
<dbReference type="AlphaFoldDB" id="A0A226DCM0"/>
<dbReference type="Proteomes" id="UP000198287">
    <property type="component" value="Unassembled WGS sequence"/>
</dbReference>
<evidence type="ECO:0000256" key="1">
    <source>
        <dbReference type="SAM" id="Phobius"/>
    </source>
</evidence>
<keyword evidence="1" id="KW-1133">Transmembrane helix</keyword>
<feature type="transmembrane region" description="Helical" evidence="1">
    <location>
        <begin position="78"/>
        <end position="95"/>
    </location>
</feature>
<feature type="transmembrane region" description="Helical" evidence="1">
    <location>
        <begin position="46"/>
        <end position="66"/>
    </location>
</feature>
<feature type="transmembrane region" description="Helical" evidence="1">
    <location>
        <begin position="195"/>
        <end position="220"/>
    </location>
</feature>
<keyword evidence="1" id="KW-0812">Transmembrane</keyword>
<keyword evidence="3" id="KW-1185">Reference proteome</keyword>
<evidence type="ECO:0000313" key="3">
    <source>
        <dbReference type="Proteomes" id="UP000198287"/>
    </source>
</evidence>
<name>A0A226DCM0_FOLCA</name>
<sequence>MNFTKLFKLFKSCIIYFEKARILKLPYKWDRKSDNVRSQRSSTERILIRGRWMLLLVYNIIMMVRVRDVMASRIEFRTKIQTTLFLVVYTGSIIVKMDFTDYKAIPWFVEPAKIMEKVLTKHQAFPKRKIDLLMNFMLWPLIPATYCAFSLAIPIIITLKPCIPPFLGSGFDFCKNAANPSIPCYWPLLLMVEFYVALEVMSGACFYVFGLLTAGIAIVLSNVTMLRR</sequence>